<dbReference type="GO" id="GO:0032259">
    <property type="term" value="P:methylation"/>
    <property type="evidence" value="ECO:0007669"/>
    <property type="project" value="UniProtKB-KW"/>
</dbReference>
<keyword evidence="1" id="KW-0489">Methyltransferase</keyword>
<dbReference type="PANTHER" id="PTHR43191:SF2">
    <property type="entry name" value="RRNA METHYLTRANSFERASE 3, MITOCHONDRIAL"/>
    <property type="match status" value="1"/>
</dbReference>
<dbReference type="AlphaFoldDB" id="A0A0G4I5V2"/>
<evidence type="ECO:0000313" key="5">
    <source>
        <dbReference type="EMBL" id="CEM52385.1"/>
    </source>
</evidence>
<dbReference type="PhylomeDB" id="A0A0G4I5V2"/>
<dbReference type="SUPFAM" id="SSF75217">
    <property type="entry name" value="alpha/beta knot"/>
    <property type="match status" value="1"/>
</dbReference>
<dbReference type="PANTHER" id="PTHR43191">
    <property type="entry name" value="RRNA METHYLTRANSFERASE 3"/>
    <property type="match status" value="1"/>
</dbReference>
<dbReference type="GO" id="GO:0003723">
    <property type="term" value="F:RNA binding"/>
    <property type="evidence" value="ECO:0007669"/>
    <property type="project" value="InterPro"/>
</dbReference>
<protein>
    <recommendedName>
        <fullName evidence="4">tRNA/rRNA methyltransferase SpoU type domain-containing protein</fullName>
    </recommendedName>
</protein>
<evidence type="ECO:0000256" key="2">
    <source>
        <dbReference type="ARBA" id="ARBA00022679"/>
    </source>
</evidence>
<dbReference type="InterPro" id="IPR029026">
    <property type="entry name" value="tRNA_m1G_MTases_N"/>
</dbReference>
<feature type="region of interest" description="Disordered" evidence="3">
    <location>
        <begin position="251"/>
        <end position="311"/>
    </location>
</feature>
<feature type="domain" description="tRNA/rRNA methyltransferase SpoU type" evidence="4">
    <location>
        <begin position="79"/>
        <end position="166"/>
    </location>
</feature>
<accession>A0A0G4I5V2</accession>
<dbReference type="InterPro" id="IPR051259">
    <property type="entry name" value="rRNA_Methyltransferase"/>
</dbReference>
<dbReference type="GO" id="GO:0008173">
    <property type="term" value="F:RNA methyltransferase activity"/>
    <property type="evidence" value="ECO:0007669"/>
    <property type="project" value="InterPro"/>
</dbReference>
<dbReference type="VEuPathDB" id="CryptoDB:Cvel_83"/>
<proteinExistence type="predicted"/>
<dbReference type="InterPro" id="IPR001537">
    <property type="entry name" value="SpoU_MeTrfase"/>
</dbReference>
<dbReference type="Pfam" id="PF00588">
    <property type="entry name" value="SpoU_methylase"/>
    <property type="match status" value="1"/>
</dbReference>
<reference evidence="5" key="1">
    <citation type="submission" date="2014-11" db="EMBL/GenBank/DDBJ databases">
        <authorList>
            <person name="Otto D Thomas"/>
            <person name="Naeem Raeece"/>
        </authorList>
    </citation>
    <scope>NUCLEOTIDE SEQUENCE</scope>
</reference>
<dbReference type="EMBL" id="CDMZ01005228">
    <property type="protein sequence ID" value="CEM52385.1"/>
    <property type="molecule type" value="Genomic_DNA"/>
</dbReference>
<evidence type="ECO:0000256" key="1">
    <source>
        <dbReference type="ARBA" id="ARBA00022603"/>
    </source>
</evidence>
<keyword evidence="2" id="KW-0808">Transferase</keyword>
<organism evidence="5">
    <name type="scientific">Chromera velia CCMP2878</name>
    <dbReference type="NCBI Taxonomy" id="1169474"/>
    <lineage>
        <taxon>Eukaryota</taxon>
        <taxon>Sar</taxon>
        <taxon>Alveolata</taxon>
        <taxon>Colpodellida</taxon>
        <taxon>Chromeraceae</taxon>
        <taxon>Chromera</taxon>
    </lineage>
</organism>
<dbReference type="Gene3D" id="3.40.1280.10">
    <property type="match status" value="1"/>
</dbReference>
<dbReference type="CDD" id="cd18095">
    <property type="entry name" value="SpoU-like_rRNA-MTase"/>
    <property type="match status" value="1"/>
</dbReference>
<evidence type="ECO:0000259" key="4">
    <source>
        <dbReference type="Pfam" id="PF00588"/>
    </source>
</evidence>
<gene>
    <name evidence="5" type="ORF">Cvel_83</name>
</gene>
<evidence type="ECO:0000256" key="3">
    <source>
        <dbReference type="SAM" id="MobiDB-lite"/>
    </source>
</evidence>
<sequence>MGGAKLMKELAEKYRFKKVLTHGPLDSSLGLRFEDGGLERCSARIIRKCAGLESFDGGAAGTLALPAETALSELPDPRLVLVLDYIEDPGLMGTLLRSAVALQWQAVIFLPNCCDPFQPLALRASQGALFSIPHKFCTWEETKAFAEERKLQLACAHFRGAHVEGPESRQAFGVGGLHKGLALLVREEYLVRVPPPKAAMKLRIEHPADLPSFDMRSLDVGVSAGILMHSLRAVHFPHVSRSAFLASPSAPFVEPEKRTNKIPVKRPSATDTKGPTATDRGPEGTPRIRRRKSFTDREEGEEYLSLGRAHT</sequence>
<name>A0A0G4I5V2_9ALVE</name>
<dbReference type="InterPro" id="IPR029028">
    <property type="entry name" value="Alpha/beta_knot_MTases"/>
</dbReference>
<dbReference type="GO" id="GO:0006396">
    <property type="term" value="P:RNA processing"/>
    <property type="evidence" value="ECO:0007669"/>
    <property type="project" value="InterPro"/>
</dbReference>